<dbReference type="AlphaFoldDB" id="A0A4S5BTM5"/>
<dbReference type="GO" id="GO:0016787">
    <property type="term" value="F:hydrolase activity"/>
    <property type="evidence" value="ECO:0007669"/>
    <property type="project" value="InterPro"/>
</dbReference>
<evidence type="ECO:0000259" key="1">
    <source>
        <dbReference type="Pfam" id="PF00149"/>
    </source>
</evidence>
<dbReference type="SUPFAM" id="SSF56300">
    <property type="entry name" value="Metallo-dependent phosphatases"/>
    <property type="match status" value="1"/>
</dbReference>
<dbReference type="InterPro" id="IPR004843">
    <property type="entry name" value="Calcineurin-like_PHP"/>
</dbReference>
<dbReference type="InterPro" id="IPR029052">
    <property type="entry name" value="Metallo-depent_PP-like"/>
</dbReference>
<name>A0A4S5BTM5_9BURK</name>
<keyword evidence="3" id="KW-1185">Reference proteome</keyword>
<sequence length="721" mass="78801">MDVYANNFGNIGRYWKLSCLAGATAVLLTACGGSDRDNSTEPKPQEPDPISSIAFMADVHFHDVYGDLKNSSFKGVPTADGKFATIRTMYAQLTSTRLFNENYFAFRAALDDALAKGVKFVAFPGDFSDDGQPMNVGGFQSVLAEYEKKGMRFFIAPGNHDPVSPYDNEEAGKSDFMGLGGTTQKVFANKYSGCLNAEADVVCTNEMMELGYASLLKDLGDYGLMPSVNDIHWETPFSHYKDGKYDLETAKAQAGLDQRSYEICKEGEGGRFKQAGYTQCATIADVSYLVEPSPGLWVLSVDANVFVPTDKFDPSNPSQSGSFSGAGNAGWNKMVTHKRTVMAWIADVSARAKAQNKKLVAFSHYPTMDFYANQTDAIKGVFKSGAFQTARVPEQATAAAVAATGLPLHIGGHMHFNGTNDYADSQGNYLVNVQSPSLAVYGAAYKIVNFDGPRKVDIQTVALNNVPRFDELFPLYQMEYGYVQNSTNSDDIKRRWDKGILSSLNYGDFTSRYFGELSRMRFMDEYWPCEMKDAAMQLNLAQMLTMSQLSTYVTYAQLAELGDSAPLKPTASCLFNSGTAGTVSAAQFAADWAQAEAKAKTLAAQQGVSFDAMAQVSAYTFYGDFHRTVYAGGLSLNDMGKERVEQYRLLMDAFPAQTTAPLMVNGKLSDANWVSVPFQHQFKQVFSILRGVGSGKPSDHFVVDFDAQSLTQTGSASLSFN</sequence>
<organism evidence="2 3">
    <name type="scientific">Lampropedia aestuarii</name>
    <dbReference type="NCBI Taxonomy" id="2562762"/>
    <lineage>
        <taxon>Bacteria</taxon>
        <taxon>Pseudomonadati</taxon>
        <taxon>Pseudomonadota</taxon>
        <taxon>Betaproteobacteria</taxon>
        <taxon>Burkholderiales</taxon>
        <taxon>Comamonadaceae</taxon>
        <taxon>Lampropedia</taxon>
    </lineage>
</organism>
<protein>
    <submittedName>
        <fullName evidence="2">Metallophosphoesterase</fullName>
    </submittedName>
</protein>
<proteinExistence type="predicted"/>
<feature type="domain" description="Calcineurin-like phosphoesterase" evidence="1">
    <location>
        <begin position="53"/>
        <end position="207"/>
    </location>
</feature>
<evidence type="ECO:0000313" key="2">
    <source>
        <dbReference type="EMBL" id="THJ36227.1"/>
    </source>
</evidence>
<dbReference type="Proteomes" id="UP000306236">
    <property type="component" value="Unassembled WGS sequence"/>
</dbReference>
<dbReference type="Gene3D" id="3.60.21.10">
    <property type="match status" value="2"/>
</dbReference>
<evidence type="ECO:0000313" key="3">
    <source>
        <dbReference type="Proteomes" id="UP000306236"/>
    </source>
</evidence>
<dbReference type="Pfam" id="PF00149">
    <property type="entry name" value="Metallophos"/>
    <property type="match status" value="1"/>
</dbReference>
<reference evidence="2 3" key="1">
    <citation type="submission" date="2019-04" db="EMBL/GenBank/DDBJ databases">
        <title>Lampropedia sp YIM MLB12 draf genome.</title>
        <authorList>
            <person name="Wang Y.-X."/>
        </authorList>
    </citation>
    <scope>NUCLEOTIDE SEQUENCE [LARGE SCALE GENOMIC DNA]</scope>
    <source>
        <strain evidence="2 3">YIM MLB12</strain>
    </source>
</reference>
<gene>
    <name evidence="2" type="ORF">E8K88_02410</name>
</gene>
<accession>A0A4S5BTM5</accession>
<dbReference type="OrthoDB" id="5695107at2"/>
<comment type="caution">
    <text evidence="2">The sequence shown here is derived from an EMBL/GenBank/DDBJ whole genome shotgun (WGS) entry which is preliminary data.</text>
</comment>
<dbReference type="EMBL" id="SSWX01000002">
    <property type="protein sequence ID" value="THJ36227.1"/>
    <property type="molecule type" value="Genomic_DNA"/>
</dbReference>